<protein>
    <submittedName>
        <fullName evidence="1">(Mediterranean fruit fly) hypothetical protein</fullName>
    </submittedName>
</protein>
<dbReference type="Proteomes" id="UP000606786">
    <property type="component" value="Unassembled WGS sequence"/>
</dbReference>
<proteinExistence type="predicted"/>
<name>A0A811V2D8_CERCA</name>
<evidence type="ECO:0000313" key="2">
    <source>
        <dbReference type="Proteomes" id="UP000606786"/>
    </source>
</evidence>
<comment type="caution">
    <text evidence="1">The sequence shown here is derived from an EMBL/GenBank/DDBJ whole genome shotgun (WGS) entry which is preliminary data.</text>
</comment>
<dbReference type="EMBL" id="CAJHJT010000034">
    <property type="protein sequence ID" value="CAD7005021.1"/>
    <property type="molecule type" value="Genomic_DNA"/>
</dbReference>
<gene>
    <name evidence="1" type="ORF">CCAP1982_LOCUS13393</name>
</gene>
<feature type="non-terminal residue" evidence="1">
    <location>
        <position position="60"/>
    </location>
</feature>
<reference evidence="1" key="1">
    <citation type="submission" date="2020-11" db="EMBL/GenBank/DDBJ databases">
        <authorList>
            <person name="Whitehead M."/>
        </authorList>
    </citation>
    <scope>NUCLEOTIDE SEQUENCE</scope>
    <source>
        <strain evidence="1">EGII</strain>
    </source>
</reference>
<sequence>MIEFTISQNSIYKNVPTGDPLYDLTYQLARLLTKLRELTIIISLLRLLYDFSSQFHVNFV</sequence>
<organism evidence="1 2">
    <name type="scientific">Ceratitis capitata</name>
    <name type="common">Mediterranean fruit fly</name>
    <name type="synonym">Tephritis capitata</name>
    <dbReference type="NCBI Taxonomy" id="7213"/>
    <lineage>
        <taxon>Eukaryota</taxon>
        <taxon>Metazoa</taxon>
        <taxon>Ecdysozoa</taxon>
        <taxon>Arthropoda</taxon>
        <taxon>Hexapoda</taxon>
        <taxon>Insecta</taxon>
        <taxon>Pterygota</taxon>
        <taxon>Neoptera</taxon>
        <taxon>Endopterygota</taxon>
        <taxon>Diptera</taxon>
        <taxon>Brachycera</taxon>
        <taxon>Muscomorpha</taxon>
        <taxon>Tephritoidea</taxon>
        <taxon>Tephritidae</taxon>
        <taxon>Ceratitis</taxon>
        <taxon>Ceratitis</taxon>
    </lineage>
</organism>
<keyword evidence="2" id="KW-1185">Reference proteome</keyword>
<dbReference type="AlphaFoldDB" id="A0A811V2D8"/>
<evidence type="ECO:0000313" key="1">
    <source>
        <dbReference type="EMBL" id="CAD7005021.1"/>
    </source>
</evidence>
<accession>A0A811V2D8</accession>